<comment type="caution">
    <text evidence="5">The sequence shown here is derived from an EMBL/GenBank/DDBJ whole genome shotgun (WGS) entry which is preliminary data.</text>
</comment>
<proteinExistence type="predicted"/>
<dbReference type="PANTHER" id="PTHR38445:SF7">
    <property type="entry name" value="GNTR-FAMILY TRANSCRIPTIONAL REGULATOR"/>
    <property type="match status" value="1"/>
</dbReference>
<keyword evidence="6" id="KW-1185">Reference proteome</keyword>
<dbReference type="Pfam" id="PF00392">
    <property type="entry name" value="GntR"/>
    <property type="match status" value="1"/>
</dbReference>
<keyword evidence="1" id="KW-0805">Transcription regulation</keyword>
<accession>A0ABV8GM46</accession>
<dbReference type="CDD" id="cd07377">
    <property type="entry name" value="WHTH_GntR"/>
    <property type="match status" value="1"/>
</dbReference>
<protein>
    <submittedName>
        <fullName evidence="5">GntR family transcriptional regulator</fullName>
    </submittedName>
</protein>
<evidence type="ECO:0000313" key="5">
    <source>
        <dbReference type="EMBL" id="MFC4015020.1"/>
    </source>
</evidence>
<dbReference type="InterPro" id="IPR000524">
    <property type="entry name" value="Tscrpt_reg_HTH_GntR"/>
</dbReference>
<dbReference type="EMBL" id="JBHSBI010000039">
    <property type="protein sequence ID" value="MFC4015020.1"/>
    <property type="molecule type" value="Genomic_DNA"/>
</dbReference>
<dbReference type="SUPFAM" id="SSF46785">
    <property type="entry name" value="Winged helix' DNA-binding domain"/>
    <property type="match status" value="1"/>
</dbReference>
<dbReference type="InterPro" id="IPR036390">
    <property type="entry name" value="WH_DNA-bd_sf"/>
</dbReference>
<keyword evidence="2" id="KW-0238">DNA-binding</keyword>
<name>A0ABV8GM46_9ACTN</name>
<sequence>MLFRVDPSSSTPLSDQIAGCVRRGIADGLLSRGDRLPAGRELASSLGVNMHTVLRAYADLRDEGLIELRPGRGATVTGANPADQARLVETVRELVATARRAGVGRDELMTLVDKEFA</sequence>
<keyword evidence="3" id="KW-0804">Transcription</keyword>
<evidence type="ECO:0000259" key="4">
    <source>
        <dbReference type="PROSITE" id="PS50949"/>
    </source>
</evidence>
<reference evidence="6" key="1">
    <citation type="journal article" date="2019" name="Int. J. Syst. Evol. Microbiol.">
        <title>The Global Catalogue of Microorganisms (GCM) 10K type strain sequencing project: providing services to taxonomists for standard genome sequencing and annotation.</title>
        <authorList>
            <consortium name="The Broad Institute Genomics Platform"/>
            <consortium name="The Broad Institute Genome Sequencing Center for Infectious Disease"/>
            <person name="Wu L."/>
            <person name="Ma J."/>
        </authorList>
    </citation>
    <scope>NUCLEOTIDE SEQUENCE [LARGE SCALE GENOMIC DNA]</scope>
    <source>
        <strain evidence="6">TBRC 1276</strain>
    </source>
</reference>
<evidence type="ECO:0000256" key="2">
    <source>
        <dbReference type="ARBA" id="ARBA00023125"/>
    </source>
</evidence>
<dbReference type="RefSeq" id="WP_379534839.1">
    <property type="nucleotide sequence ID" value="NZ_JBHSBI010000039.1"/>
</dbReference>
<evidence type="ECO:0000256" key="1">
    <source>
        <dbReference type="ARBA" id="ARBA00023015"/>
    </source>
</evidence>
<dbReference type="PROSITE" id="PS50949">
    <property type="entry name" value="HTH_GNTR"/>
    <property type="match status" value="1"/>
</dbReference>
<dbReference type="PANTHER" id="PTHR38445">
    <property type="entry name" value="HTH-TYPE TRANSCRIPTIONAL REPRESSOR YTRA"/>
    <property type="match status" value="1"/>
</dbReference>
<evidence type="ECO:0000313" key="6">
    <source>
        <dbReference type="Proteomes" id="UP001595851"/>
    </source>
</evidence>
<dbReference type="SMART" id="SM00345">
    <property type="entry name" value="HTH_GNTR"/>
    <property type="match status" value="1"/>
</dbReference>
<dbReference type="InterPro" id="IPR036388">
    <property type="entry name" value="WH-like_DNA-bd_sf"/>
</dbReference>
<gene>
    <name evidence="5" type="ORF">ACFOY2_47945</name>
</gene>
<dbReference type="Proteomes" id="UP001595851">
    <property type="component" value="Unassembled WGS sequence"/>
</dbReference>
<feature type="domain" description="HTH gntR-type" evidence="4">
    <location>
        <begin position="11"/>
        <end position="79"/>
    </location>
</feature>
<evidence type="ECO:0000256" key="3">
    <source>
        <dbReference type="ARBA" id="ARBA00023163"/>
    </source>
</evidence>
<dbReference type="Gene3D" id="1.10.10.10">
    <property type="entry name" value="Winged helix-like DNA-binding domain superfamily/Winged helix DNA-binding domain"/>
    <property type="match status" value="1"/>
</dbReference>
<organism evidence="5 6">
    <name type="scientific">Nonomuraea purpurea</name>
    <dbReference type="NCBI Taxonomy" id="1849276"/>
    <lineage>
        <taxon>Bacteria</taxon>
        <taxon>Bacillati</taxon>
        <taxon>Actinomycetota</taxon>
        <taxon>Actinomycetes</taxon>
        <taxon>Streptosporangiales</taxon>
        <taxon>Streptosporangiaceae</taxon>
        <taxon>Nonomuraea</taxon>
    </lineage>
</organism>